<evidence type="ECO:0000313" key="7">
    <source>
        <dbReference type="Proteomes" id="UP001279681"/>
    </source>
</evidence>
<dbReference type="PROSITE" id="PS00211">
    <property type="entry name" value="ABC_TRANSPORTER_1"/>
    <property type="match status" value="1"/>
</dbReference>
<keyword evidence="7" id="KW-1185">Reference proteome</keyword>
<keyword evidence="2" id="KW-0813">Transport</keyword>
<dbReference type="InterPro" id="IPR003593">
    <property type="entry name" value="AAA+_ATPase"/>
</dbReference>
<dbReference type="RefSeq" id="WP_320314826.1">
    <property type="nucleotide sequence ID" value="NZ_JAVIKH010000063.1"/>
</dbReference>
<dbReference type="InterPro" id="IPR017871">
    <property type="entry name" value="ABC_transporter-like_CS"/>
</dbReference>
<evidence type="ECO:0000256" key="3">
    <source>
        <dbReference type="ARBA" id="ARBA00022741"/>
    </source>
</evidence>
<dbReference type="Pfam" id="PF00005">
    <property type="entry name" value="ABC_tran"/>
    <property type="match status" value="1"/>
</dbReference>
<evidence type="ECO:0000256" key="4">
    <source>
        <dbReference type="ARBA" id="ARBA00022840"/>
    </source>
</evidence>
<feature type="non-terminal residue" evidence="6">
    <location>
        <position position="223"/>
    </location>
</feature>
<comment type="similarity">
    <text evidence="1">Belongs to the ABC transporter superfamily.</text>
</comment>
<dbReference type="SMART" id="SM00382">
    <property type="entry name" value="AAA"/>
    <property type="match status" value="1"/>
</dbReference>
<evidence type="ECO:0000313" key="6">
    <source>
        <dbReference type="EMBL" id="MDX8337503.1"/>
    </source>
</evidence>
<protein>
    <submittedName>
        <fullName evidence="6">ATP-binding cassette domain-containing protein</fullName>
    </submittedName>
</protein>
<dbReference type="EMBL" id="JAVIKH010000063">
    <property type="protein sequence ID" value="MDX8337503.1"/>
    <property type="molecule type" value="Genomic_DNA"/>
</dbReference>
<proteinExistence type="inferred from homology"/>
<keyword evidence="3" id="KW-0547">Nucleotide-binding</keyword>
<dbReference type="GO" id="GO:0005524">
    <property type="term" value="F:ATP binding"/>
    <property type="evidence" value="ECO:0007669"/>
    <property type="project" value="UniProtKB-KW"/>
</dbReference>
<dbReference type="Proteomes" id="UP001279681">
    <property type="component" value="Unassembled WGS sequence"/>
</dbReference>
<reference evidence="7" key="1">
    <citation type="submission" date="2023-07" db="EMBL/GenBank/DDBJ databases">
        <authorList>
            <person name="Colorado M.A."/>
            <person name="Villamil L.M."/>
            <person name="Melo J.F."/>
            <person name="Rodriguez J.A."/>
            <person name="Ruiz R.Y."/>
        </authorList>
    </citation>
    <scope>NUCLEOTIDE SEQUENCE [LARGE SCALE GENOMIC DNA]</scope>
    <source>
        <strain evidence="7">C33</strain>
    </source>
</reference>
<comment type="caution">
    <text evidence="6">The sequence shown here is derived from an EMBL/GenBank/DDBJ whole genome shotgun (WGS) entry which is preliminary data.</text>
</comment>
<gene>
    <name evidence="6" type="ORF">RFV38_13545</name>
</gene>
<dbReference type="InterPro" id="IPR003439">
    <property type="entry name" value="ABC_transporter-like_ATP-bd"/>
</dbReference>
<name>A0ABU4WD85_9FUSO</name>
<evidence type="ECO:0000259" key="5">
    <source>
        <dbReference type="PROSITE" id="PS50893"/>
    </source>
</evidence>
<dbReference type="PANTHER" id="PTHR42734">
    <property type="entry name" value="METAL TRANSPORT SYSTEM ATP-BINDING PROTEIN TM_0124-RELATED"/>
    <property type="match status" value="1"/>
</dbReference>
<dbReference type="InterPro" id="IPR050153">
    <property type="entry name" value="Metal_Ion_Import_ABC"/>
</dbReference>
<dbReference type="SUPFAM" id="SSF52540">
    <property type="entry name" value="P-loop containing nucleoside triphosphate hydrolases"/>
    <property type="match status" value="1"/>
</dbReference>
<evidence type="ECO:0000256" key="2">
    <source>
        <dbReference type="ARBA" id="ARBA00022448"/>
    </source>
</evidence>
<dbReference type="Gene3D" id="3.40.50.300">
    <property type="entry name" value="P-loop containing nucleotide triphosphate hydrolases"/>
    <property type="match status" value="1"/>
</dbReference>
<dbReference type="PANTHER" id="PTHR42734:SF17">
    <property type="entry name" value="METAL TRANSPORT SYSTEM ATP-BINDING PROTEIN TM_0124-RELATED"/>
    <property type="match status" value="1"/>
</dbReference>
<dbReference type="InterPro" id="IPR027417">
    <property type="entry name" value="P-loop_NTPase"/>
</dbReference>
<feature type="domain" description="ABC transporter" evidence="5">
    <location>
        <begin position="2"/>
        <end position="223"/>
    </location>
</feature>
<evidence type="ECO:0000256" key="1">
    <source>
        <dbReference type="ARBA" id="ARBA00005417"/>
    </source>
</evidence>
<keyword evidence="4 6" id="KW-0067">ATP-binding</keyword>
<sequence>MLIIDELKKHYVNDLGEKKIIFNDLKFEAKEGEFISIIGGNGAGKTTFFNSIIGNTNISGGSITLAGKDITNLDKHLRNKVISKVYQDPSKGTSPSMTIYENLSMADNKGKSFNLSWGLNRKRKEKYKKFLSHLDLGLENHLNTKVGNLSGGQRQCLSLIMSVLGKPKLLLLDEHTAALDPKISKIIMDKTEEIVKENGITTLMITHELQDAIDYGDRLIMLN</sequence>
<dbReference type="PROSITE" id="PS50893">
    <property type="entry name" value="ABC_TRANSPORTER_2"/>
    <property type="match status" value="1"/>
</dbReference>
<accession>A0ABU4WD85</accession>
<organism evidence="6 7">
    <name type="scientific">Candidatus Cetobacterium colombiensis</name>
    <dbReference type="NCBI Taxonomy" id="3073100"/>
    <lineage>
        <taxon>Bacteria</taxon>
        <taxon>Fusobacteriati</taxon>
        <taxon>Fusobacteriota</taxon>
        <taxon>Fusobacteriia</taxon>
        <taxon>Fusobacteriales</taxon>
        <taxon>Fusobacteriaceae</taxon>
        <taxon>Cetobacterium</taxon>
    </lineage>
</organism>